<dbReference type="SUPFAM" id="SSF46894">
    <property type="entry name" value="C-terminal effector domain of the bipartite response regulators"/>
    <property type="match status" value="1"/>
</dbReference>
<dbReference type="InterPro" id="IPR036388">
    <property type="entry name" value="WH-like_DNA-bd_sf"/>
</dbReference>
<proteinExistence type="predicted"/>
<keyword evidence="3" id="KW-0804">Transcription</keyword>
<dbReference type="AlphaFoldDB" id="A0A7W7F039"/>
<evidence type="ECO:0000256" key="2">
    <source>
        <dbReference type="ARBA" id="ARBA00023125"/>
    </source>
</evidence>
<dbReference type="CDD" id="cd06170">
    <property type="entry name" value="LuxR_C_like"/>
    <property type="match status" value="1"/>
</dbReference>
<feature type="compositionally biased region" description="Polar residues" evidence="4">
    <location>
        <begin position="95"/>
        <end position="107"/>
    </location>
</feature>
<feature type="compositionally biased region" description="Basic and acidic residues" evidence="4">
    <location>
        <begin position="82"/>
        <end position="92"/>
    </location>
</feature>
<feature type="domain" description="HTH luxR-type" evidence="6">
    <location>
        <begin position="1"/>
        <end position="67"/>
    </location>
</feature>
<name>A0A7W7F039_9SPHN</name>
<dbReference type="GO" id="GO:0003677">
    <property type="term" value="F:DNA binding"/>
    <property type="evidence" value="ECO:0007669"/>
    <property type="project" value="UniProtKB-KW"/>
</dbReference>
<evidence type="ECO:0000259" key="6">
    <source>
        <dbReference type="PROSITE" id="PS50043"/>
    </source>
</evidence>
<dbReference type="InterPro" id="IPR000792">
    <property type="entry name" value="Tscrpt_reg_LuxR_C"/>
</dbReference>
<keyword evidence="5" id="KW-1133">Transmembrane helix</keyword>
<comment type="caution">
    <text evidence="7">The sequence shown here is derived from an EMBL/GenBank/DDBJ whole genome shotgun (WGS) entry which is preliminary data.</text>
</comment>
<reference evidence="7 8" key="1">
    <citation type="submission" date="2020-08" db="EMBL/GenBank/DDBJ databases">
        <title>Genomic Encyclopedia of Type Strains, Phase IV (KMG-IV): sequencing the most valuable type-strain genomes for metagenomic binning, comparative biology and taxonomic classification.</title>
        <authorList>
            <person name="Goeker M."/>
        </authorList>
    </citation>
    <scope>NUCLEOTIDE SEQUENCE [LARGE SCALE GENOMIC DNA]</scope>
    <source>
        <strain evidence="7 8">DSM 15867</strain>
    </source>
</reference>
<dbReference type="SMART" id="SM00421">
    <property type="entry name" value="HTH_LUXR"/>
    <property type="match status" value="1"/>
</dbReference>
<feature type="region of interest" description="Disordered" evidence="4">
    <location>
        <begin position="69"/>
        <end position="116"/>
    </location>
</feature>
<dbReference type="InterPro" id="IPR016032">
    <property type="entry name" value="Sig_transdc_resp-reg_C-effctor"/>
</dbReference>
<evidence type="ECO:0000256" key="1">
    <source>
        <dbReference type="ARBA" id="ARBA00023015"/>
    </source>
</evidence>
<dbReference type="Pfam" id="PF00196">
    <property type="entry name" value="GerE"/>
    <property type="match status" value="1"/>
</dbReference>
<dbReference type="Gene3D" id="1.10.10.10">
    <property type="entry name" value="Winged helix-like DNA-binding domain superfamily/Winged helix DNA-binding domain"/>
    <property type="match status" value="1"/>
</dbReference>
<evidence type="ECO:0000256" key="4">
    <source>
        <dbReference type="SAM" id="MobiDB-lite"/>
    </source>
</evidence>
<evidence type="ECO:0000256" key="3">
    <source>
        <dbReference type="ARBA" id="ARBA00023163"/>
    </source>
</evidence>
<keyword evidence="8" id="KW-1185">Reference proteome</keyword>
<evidence type="ECO:0000313" key="8">
    <source>
        <dbReference type="Proteomes" id="UP000574769"/>
    </source>
</evidence>
<keyword evidence="2 7" id="KW-0238">DNA-binding</keyword>
<feature type="transmembrane region" description="Helical" evidence="5">
    <location>
        <begin position="129"/>
        <end position="158"/>
    </location>
</feature>
<keyword evidence="1" id="KW-0805">Transcription regulation</keyword>
<keyword evidence="5" id="KW-0812">Transmembrane</keyword>
<dbReference type="PANTHER" id="PTHR44688:SF16">
    <property type="entry name" value="DNA-BINDING TRANSCRIPTIONAL ACTIVATOR DEVR_DOSR"/>
    <property type="match status" value="1"/>
</dbReference>
<gene>
    <name evidence="7" type="ORF">GGQ96_002126</name>
</gene>
<organism evidence="7 8">
    <name type="scientific">Sphingomonas abaci</name>
    <dbReference type="NCBI Taxonomy" id="237611"/>
    <lineage>
        <taxon>Bacteria</taxon>
        <taxon>Pseudomonadati</taxon>
        <taxon>Pseudomonadota</taxon>
        <taxon>Alphaproteobacteria</taxon>
        <taxon>Sphingomonadales</taxon>
        <taxon>Sphingomonadaceae</taxon>
        <taxon>Sphingomonas</taxon>
    </lineage>
</organism>
<dbReference type="EMBL" id="JACHNY010000004">
    <property type="protein sequence ID" value="MBB4617990.1"/>
    <property type="molecule type" value="Genomic_DNA"/>
</dbReference>
<protein>
    <submittedName>
        <fullName evidence="7">DNA-binding CsgD family transcriptional regulator</fullName>
    </submittedName>
</protein>
<sequence>MTPPRAPLTPRQSECLRLVWERQATSKEIALDLGISKKTVDEYLAQAVRALGAADRREAARLAFGPMTAAETVNAPLPDPRTASEGDRDRVSDAPNFTPQAPLSTMASPPVRPWRTAERPRNTMTLVQILGWMAMTVTGSLVALAASASIGAAMPGIWRPVLVAIRRLTH</sequence>
<dbReference type="RefSeq" id="WP_184114388.1">
    <property type="nucleotide sequence ID" value="NZ_JACHNY010000004.1"/>
</dbReference>
<dbReference type="GO" id="GO:0006355">
    <property type="term" value="P:regulation of DNA-templated transcription"/>
    <property type="evidence" value="ECO:0007669"/>
    <property type="project" value="InterPro"/>
</dbReference>
<evidence type="ECO:0000313" key="7">
    <source>
        <dbReference type="EMBL" id="MBB4617990.1"/>
    </source>
</evidence>
<evidence type="ECO:0000256" key="5">
    <source>
        <dbReference type="SAM" id="Phobius"/>
    </source>
</evidence>
<dbReference type="PROSITE" id="PS50043">
    <property type="entry name" value="HTH_LUXR_2"/>
    <property type="match status" value="1"/>
</dbReference>
<keyword evidence="5" id="KW-0472">Membrane</keyword>
<accession>A0A7W7F039</accession>
<dbReference type="Proteomes" id="UP000574769">
    <property type="component" value="Unassembled WGS sequence"/>
</dbReference>
<dbReference type="PANTHER" id="PTHR44688">
    <property type="entry name" value="DNA-BINDING TRANSCRIPTIONAL ACTIVATOR DEVR_DOSR"/>
    <property type="match status" value="1"/>
</dbReference>